<organism evidence="2 3">
    <name type="scientific">Actinacidiphila bryophytorum</name>
    <dbReference type="NCBI Taxonomy" id="1436133"/>
    <lineage>
        <taxon>Bacteria</taxon>
        <taxon>Bacillati</taxon>
        <taxon>Actinomycetota</taxon>
        <taxon>Actinomycetes</taxon>
        <taxon>Kitasatosporales</taxon>
        <taxon>Streptomycetaceae</taxon>
        <taxon>Actinacidiphila</taxon>
    </lineage>
</organism>
<keyword evidence="3" id="KW-1185">Reference proteome</keyword>
<protein>
    <submittedName>
        <fullName evidence="2">Uncharacterized protein</fullName>
    </submittedName>
</protein>
<feature type="region of interest" description="Disordered" evidence="1">
    <location>
        <begin position="1"/>
        <end position="29"/>
    </location>
</feature>
<evidence type="ECO:0000256" key="1">
    <source>
        <dbReference type="SAM" id="MobiDB-lite"/>
    </source>
</evidence>
<comment type="caution">
    <text evidence="2">The sequence shown here is derived from an EMBL/GenBank/DDBJ whole genome shotgun (WGS) entry which is preliminary data.</text>
</comment>
<sequence>MLVTTNGSLFQHTNSDDPSAHGNLKDTDAQRRLLDGARGLIPGTCRGRIPCWSRRWPPAGVRRLHRRRFPLLAGGSHNEWWCMGG</sequence>
<reference evidence="2" key="1">
    <citation type="submission" date="2021-06" db="EMBL/GenBank/DDBJ databases">
        <authorList>
            <person name="Arsene-Ploetze F."/>
        </authorList>
    </citation>
    <scope>NUCLEOTIDE SEQUENCE</scope>
    <source>
        <strain evidence="2">SBRY1</strain>
    </source>
</reference>
<dbReference type="Proteomes" id="UP001153328">
    <property type="component" value="Unassembled WGS sequence"/>
</dbReference>
<dbReference type="EMBL" id="CAJVAX010000003">
    <property type="protein sequence ID" value="CAG7615872.1"/>
    <property type="molecule type" value="Genomic_DNA"/>
</dbReference>
<feature type="compositionally biased region" description="Polar residues" evidence="1">
    <location>
        <begin position="1"/>
        <end position="13"/>
    </location>
</feature>
<name>A0A9W4E7Z2_9ACTN</name>
<dbReference type="AlphaFoldDB" id="A0A9W4E7Z2"/>
<feature type="compositionally biased region" description="Basic and acidic residues" evidence="1">
    <location>
        <begin position="14"/>
        <end position="29"/>
    </location>
</feature>
<evidence type="ECO:0000313" key="2">
    <source>
        <dbReference type="EMBL" id="CAG7615872.1"/>
    </source>
</evidence>
<accession>A0A9W4E7Z2</accession>
<gene>
    <name evidence="2" type="ORF">SBRY_110116</name>
</gene>
<proteinExistence type="predicted"/>
<evidence type="ECO:0000313" key="3">
    <source>
        <dbReference type="Proteomes" id="UP001153328"/>
    </source>
</evidence>